<dbReference type="InterPro" id="IPR053206">
    <property type="entry name" value="Dimeric_xanthone_biosynth"/>
</dbReference>
<name>S3E7U1_GLAL2</name>
<gene>
    <name evidence="2" type="ORF">GLAREA_10097</name>
</gene>
<evidence type="ECO:0000259" key="1">
    <source>
        <dbReference type="Pfam" id="PF01814"/>
    </source>
</evidence>
<proteinExistence type="predicted"/>
<evidence type="ECO:0000313" key="3">
    <source>
        <dbReference type="Proteomes" id="UP000016922"/>
    </source>
</evidence>
<feature type="domain" description="Hemerythrin-like" evidence="1">
    <location>
        <begin position="4"/>
        <end position="117"/>
    </location>
</feature>
<organism evidence="2 3">
    <name type="scientific">Glarea lozoyensis (strain ATCC 20868 / MF5171)</name>
    <dbReference type="NCBI Taxonomy" id="1116229"/>
    <lineage>
        <taxon>Eukaryota</taxon>
        <taxon>Fungi</taxon>
        <taxon>Dikarya</taxon>
        <taxon>Ascomycota</taxon>
        <taxon>Pezizomycotina</taxon>
        <taxon>Leotiomycetes</taxon>
        <taxon>Helotiales</taxon>
        <taxon>Helotiaceae</taxon>
        <taxon>Glarea</taxon>
    </lineage>
</organism>
<dbReference type="KEGG" id="glz:GLAREA_10097"/>
<accession>S3E7U1</accession>
<dbReference type="Proteomes" id="UP000016922">
    <property type="component" value="Unassembled WGS sequence"/>
</dbReference>
<dbReference type="RefSeq" id="XP_008078338.1">
    <property type="nucleotide sequence ID" value="XM_008080147.1"/>
</dbReference>
<dbReference type="HOGENOM" id="CLU_066708_0_0_1"/>
<dbReference type="PANTHER" id="PTHR38048">
    <property type="entry name" value="EXPRESSED PROTEIN"/>
    <property type="match status" value="1"/>
</dbReference>
<dbReference type="EMBL" id="KE145356">
    <property type="protein sequence ID" value="EPE34403.1"/>
    <property type="molecule type" value="Genomic_DNA"/>
</dbReference>
<dbReference type="eggNOG" id="ENOG502SHZ8">
    <property type="taxonomic scope" value="Eukaryota"/>
</dbReference>
<reference evidence="2 3" key="1">
    <citation type="journal article" date="2013" name="BMC Genomics">
        <title>Genomics-driven discovery of the pneumocandin biosynthetic gene cluster in the fungus Glarea lozoyensis.</title>
        <authorList>
            <person name="Chen L."/>
            <person name="Yue Q."/>
            <person name="Zhang X."/>
            <person name="Xiang M."/>
            <person name="Wang C."/>
            <person name="Li S."/>
            <person name="Che Y."/>
            <person name="Ortiz-Lopez F.J."/>
            <person name="Bills G.F."/>
            <person name="Liu X."/>
            <person name="An Z."/>
        </authorList>
    </citation>
    <scope>NUCLEOTIDE SEQUENCE [LARGE SCALE GENOMIC DNA]</scope>
    <source>
        <strain evidence="3">ATCC 20868 / MF5171</strain>
    </source>
</reference>
<dbReference type="InterPro" id="IPR012312">
    <property type="entry name" value="Hemerythrin-like"/>
</dbReference>
<dbReference type="OrthoDB" id="58416at2759"/>
<dbReference type="CDD" id="cd12108">
    <property type="entry name" value="Hr-like"/>
    <property type="match status" value="1"/>
</dbReference>
<keyword evidence="3" id="KW-1185">Reference proteome</keyword>
<sequence length="217" mass="24418">MALSHNAFIRGFNSIYQQAPRVEAADKKDFVGYCIAWHDCVAQHHHYEETEFFPALDKAAGKLGLMDGAVEQHAQFHDGLEKFKTYLQENGPDFYGTELISIMDSFSHALHEHLKEEPPTIVALSKYNTPETPIDIIGIALAAGKKQVSVGFLFNVLPVYFLNMESKEFEGGMWQAAFPPVSGPVRWVMMKGAPMWNSRAWRFASCDSEGGFKRLEV</sequence>
<dbReference type="PANTHER" id="PTHR38048:SF2">
    <property type="entry name" value="HEMERYTHRIN-LIKE DOMAIN-CONTAINING PROTEIN"/>
    <property type="match status" value="1"/>
</dbReference>
<dbReference type="AlphaFoldDB" id="S3E7U1"/>
<dbReference type="Gene3D" id="1.20.120.520">
    <property type="entry name" value="nmb1532 protein domain like"/>
    <property type="match status" value="1"/>
</dbReference>
<dbReference type="GeneID" id="19469144"/>
<dbReference type="Pfam" id="PF01814">
    <property type="entry name" value="Hemerythrin"/>
    <property type="match status" value="1"/>
</dbReference>
<evidence type="ECO:0000313" key="2">
    <source>
        <dbReference type="EMBL" id="EPE34403.1"/>
    </source>
</evidence>
<dbReference type="OMA" id="WHGVFPP"/>
<protein>
    <submittedName>
        <fullName evidence="2">Hemerythrin HHE cation binding-containing protein</fullName>
    </submittedName>
</protein>